<comment type="caution">
    <text evidence="1">The sequence shown here is derived from an EMBL/GenBank/DDBJ whole genome shotgun (WGS) entry which is preliminary data.</text>
</comment>
<gene>
    <name evidence="1" type="ORF">SteCoe_25954</name>
</gene>
<reference evidence="1 2" key="1">
    <citation type="submission" date="2016-11" db="EMBL/GenBank/DDBJ databases">
        <title>The macronuclear genome of Stentor coeruleus: a giant cell with tiny introns.</title>
        <authorList>
            <person name="Slabodnick M."/>
            <person name="Ruby J.G."/>
            <person name="Reiff S.B."/>
            <person name="Swart E.C."/>
            <person name="Gosai S."/>
            <person name="Prabakaran S."/>
            <person name="Witkowska E."/>
            <person name="Larue G.E."/>
            <person name="Fisher S."/>
            <person name="Freeman R.M."/>
            <person name="Gunawardena J."/>
            <person name="Chu W."/>
            <person name="Stover N.A."/>
            <person name="Gregory B.D."/>
            <person name="Nowacki M."/>
            <person name="Derisi J."/>
            <person name="Roy S.W."/>
            <person name="Marshall W.F."/>
            <person name="Sood P."/>
        </authorList>
    </citation>
    <scope>NUCLEOTIDE SEQUENCE [LARGE SCALE GENOMIC DNA]</scope>
    <source>
        <strain evidence="1">WM001</strain>
    </source>
</reference>
<proteinExistence type="predicted"/>
<organism evidence="1 2">
    <name type="scientific">Stentor coeruleus</name>
    <dbReference type="NCBI Taxonomy" id="5963"/>
    <lineage>
        <taxon>Eukaryota</taxon>
        <taxon>Sar</taxon>
        <taxon>Alveolata</taxon>
        <taxon>Ciliophora</taxon>
        <taxon>Postciliodesmatophora</taxon>
        <taxon>Heterotrichea</taxon>
        <taxon>Heterotrichida</taxon>
        <taxon>Stentoridae</taxon>
        <taxon>Stentor</taxon>
    </lineage>
</organism>
<dbReference type="EMBL" id="MPUH01000716">
    <property type="protein sequence ID" value="OMJ74996.1"/>
    <property type="molecule type" value="Genomic_DNA"/>
</dbReference>
<evidence type="ECO:0000313" key="2">
    <source>
        <dbReference type="Proteomes" id="UP000187209"/>
    </source>
</evidence>
<protein>
    <submittedName>
        <fullName evidence="1">Uncharacterized protein</fullName>
    </submittedName>
</protein>
<name>A0A1R2BE20_9CILI</name>
<accession>A0A1R2BE20</accession>
<dbReference type="Proteomes" id="UP000187209">
    <property type="component" value="Unassembled WGS sequence"/>
</dbReference>
<dbReference type="AlphaFoldDB" id="A0A1R2BE20"/>
<evidence type="ECO:0000313" key="1">
    <source>
        <dbReference type="EMBL" id="OMJ74996.1"/>
    </source>
</evidence>
<keyword evidence="2" id="KW-1185">Reference proteome</keyword>
<sequence length="150" mass="17289">MTLQRFWSTRKSIPVQEIKDKPSSILSYRISSVPLKKPTDFIIKAQKKPLSPIPTMKIPRLTYLFTPMNRTFNYSKPTRKAELFSAPTAKNPISNSPQSQKSDFSKHFPLINNIHSRAKSIENTIARETLKTRKKYYLATAENFNQLSSL</sequence>